<evidence type="ECO:0000256" key="8">
    <source>
        <dbReference type="PROSITE-ProRule" id="PRU00221"/>
    </source>
</evidence>
<organism evidence="10 11">
    <name type="scientific">Fonsecaea erecta</name>
    <dbReference type="NCBI Taxonomy" id="1367422"/>
    <lineage>
        <taxon>Eukaryota</taxon>
        <taxon>Fungi</taxon>
        <taxon>Dikarya</taxon>
        <taxon>Ascomycota</taxon>
        <taxon>Pezizomycotina</taxon>
        <taxon>Eurotiomycetes</taxon>
        <taxon>Chaetothyriomycetidae</taxon>
        <taxon>Chaetothyriales</taxon>
        <taxon>Herpotrichiellaceae</taxon>
        <taxon>Fonsecaea</taxon>
    </lineage>
</organism>
<keyword evidence="3" id="KW-0698">rRNA processing</keyword>
<evidence type="ECO:0000256" key="4">
    <source>
        <dbReference type="ARBA" id="ARBA00022574"/>
    </source>
</evidence>
<accession>A0A178ZAR0</accession>
<feature type="compositionally biased region" description="Polar residues" evidence="9">
    <location>
        <begin position="233"/>
        <end position="245"/>
    </location>
</feature>
<proteinExistence type="predicted"/>
<evidence type="ECO:0000256" key="7">
    <source>
        <dbReference type="ARBA" id="ARBA00023242"/>
    </source>
</evidence>
<keyword evidence="11" id="KW-1185">Reference proteome</keyword>
<dbReference type="OrthoDB" id="4096at2759"/>
<dbReference type="SUPFAM" id="SSF50978">
    <property type="entry name" value="WD40 repeat-like"/>
    <property type="match status" value="1"/>
</dbReference>
<dbReference type="InterPro" id="IPR053826">
    <property type="entry name" value="WDR75"/>
</dbReference>
<feature type="compositionally biased region" description="Polar residues" evidence="9">
    <location>
        <begin position="144"/>
        <end position="159"/>
    </location>
</feature>
<evidence type="ECO:0000313" key="10">
    <source>
        <dbReference type="EMBL" id="OAP56283.1"/>
    </source>
</evidence>
<feature type="compositionally biased region" description="Basic and acidic residues" evidence="9">
    <location>
        <begin position="1"/>
        <end position="10"/>
    </location>
</feature>
<sequence>MSQPAKRDADTAFEGSHNGAPHKQKRQRRRKSGKLDLENTASLSKATESPAALKTKTSDESPDSTPKVKDTTEPNTPASSNGKLKEQAPTKTPAQRLTPKQKPEDSSKKPKKDNATSSRERGGKPQNSSRPDRQKTKSSHEQSEPTSANGGNPEGSNLKSKVLVNELTSAGQGVRSKRPRKRKDKSVKERATSTENQKADQLVEGDRLDQLVKAESKKQLVKSNKQKSKLVKQSKTQNSVSNNSGFRLSSGSGGTFIDQDPILTADDQYLILPTHAEIKVYSTKTSLLVRSFRIEPSYDITSCSLSKADPKKLYVSSSKGLVSLWDWTTATVIGRYDAGSVSQQVLPLCHQDGEETILVLQDDGQGFKLLASYSVNTLRGTFTKTSIVLRKNNLSACFKSYAQGTVLLACVEDQLLVGQCQVTPETQLDLTYTWREMTLPGFITSFDAQVNSSKSKTSRKVPFLDVVIGLSDGVIMHFEDILFKLIGKEKKNKTSTEDIVGRKLHWHRKAVNTVKWSRDRNYIVSGGNETVLVIWQLDSNQRQYLPHLSTPILNLSVSAAGSSYALRLGDNSVMILSTADLLPSTNVCGLALGLSQKNSSLILAHPNVPNRILAAVPSDAAATGPFHGRYSTLLQVYDVESNLQIGRQALSRNMVTTSNVAPTGQPVREPTVTHIAISHDGRWLATVDEWQPNEQDTDSMYIRSDSADLRGRSTETSLRLWLWDEENNNFEQVTRVDEPHTAGPNSVLGVSFNPAKLELATIGNDATVRVWSPKARHRNGVSVRNKANEQLYTWSCSRTIRCDHDAPLERGGMEAKAISAALAYSDDGSVAAAAWFWPDNRSKFSSESATDAFRLPQPRFVHLIDPTTGKIVLSEPSLLPGSSSAAKLLFHSRYLICLSQTLTILDTITNQLVSSPIQLDEQYVPPKSWSPFHIAKNKFDGTIAICLSRSEKPRGSKLVVLNLSNDRDAVAGSEVTSGVQAKVVYQRSFPGTVKGLLALTTGPGYLLIDDRNQYRFLRPTTGAFARTVVGAVEREQVTRSLDSIFGRQGLLAPAATAAHAEVPKLIANNEPAGAGGELAAVLRFPSSAQAPNPTELFHRVVGILAQGRENELE</sequence>
<evidence type="ECO:0000256" key="1">
    <source>
        <dbReference type="ARBA" id="ARBA00004604"/>
    </source>
</evidence>
<feature type="compositionally biased region" description="Polar residues" evidence="9">
    <location>
        <begin position="73"/>
        <end position="82"/>
    </location>
</feature>
<feature type="compositionally biased region" description="Basic residues" evidence="9">
    <location>
        <begin position="20"/>
        <end position="32"/>
    </location>
</feature>
<dbReference type="GO" id="GO:0003723">
    <property type="term" value="F:RNA binding"/>
    <property type="evidence" value="ECO:0007669"/>
    <property type="project" value="InterPro"/>
</dbReference>
<dbReference type="Pfam" id="PF00400">
    <property type="entry name" value="WD40"/>
    <property type="match status" value="1"/>
</dbReference>
<feature type="compositionally biased region" description="Basic and acidic residues" evidence="9">
    <location>
        <begin position="130"/>
        <end position="143"/>
    </location>
</feature>
<dbReference type="RefSeq" id="XP_018689650.1">
    <property type="nucleotide sequence ID" value="XM_018840969.1"/>
</dbReference>
<keyword evidence="5" id="KW-0677">Repeat</keyword>
<evidence type="ECO:0000313" key="11">
    <source>
        <dbReference type="Proteomes" id="UP000078343"/>
    </source>
</evidence>
<evidence type="ECO:0000256" key="2">
    <source>
        <dbReference type="ARBA" id="ARBA00022517"/>
    </source>
</evidence>
<dbReference type="EMBL" id="LVYI01000009">
    <property type="protein sequence ID" value="OAP56283.1"/>
    <property type="molecule type" value="Genomic_DNA"/>
</dbReference>
<feature type="compositionally biased region" description="Basic and acidic residues" evidence="9">
    <location>
        <begin position="101"/>
        <end position="123"/>
    </location>
</feature>
<feature type="repeat" description="WD" evidence="8">
    <location>
        <begin position="740"/>
        <end position="772"/>
    </location>
</feature>
<keyword evidence="6" id="KW-0804">Transcription</keyword>
<dbReference type="PANTHER" id="PTHR44215">
    <property type="entry name" value="WD REPEAT-CONTAINING PROTEIN 75"/>
    <property type="match status" value="1"/>
</dbReference>
<dbReference type="PROSITE" id="PS50082">
    <property type="entry name" value="WD_REPEATS_2"/>
    <property type="match status" value="2"/>
</dbReference>
<dbReference type="SUPFAM" id="SSF82171">
    <property type="entry name" value="DPP6 N-terminal domain-like"/>
    <property type="match status" value="1"/>
</dbReference>
<dbReference type="GeneID" id="30013630"/>
<dbReference type="GO" id="GO:0006364">
    <property type="term" value="P:rRNA processing"/>
    <property type="evidence" value="ECO:0007669"/>
    <property type="project" value="UniProtKB-KW"/>
</dbReference>
<dbReference type="PROSITE" id="PS50294">
    <property type="entry name" value="WD_REPEATS_REGION"/>
    <property type="match status" value="1"/>
</dbReference>
<feature type="repeat" description="WD" evidence="8">
    <location>
        <begin position="504"/>
        <end position="545"/>
    </location>
</feature>
<reference evidence="10 11" key="1">
    <citation type="submission" date="2016-04" db="EMBL/GenBank/DDBJ databases">
        <title>Draft genome of Fonsecaea erecta CBS 125763.</title>
        <authorList>
            <person name="Weiss V.A."/>
            <person name="Vicente V.A."/>
            <person name="Raittz R.T."/>
            <person name="Moreno L.F."/>
            <person name="De Souza E.M."/>
            <person name="Pedrosa F.O."/>
            <person name="Steffens M.B."/>
            <person name="Faoro H."/>
            <person name="Tadra-Sfeir M.Z."/>
            <person name="Najafzadeh M.J."/>
            <person name="Felipe M.S."/>
            <person name="Teixeira M."/>
            <person name="Sun J."/>
            <person name="Xi L."/>
            <person name="Gomes R."/>
            <person name="De Azevedo C.M."/>
            <person name="Salgado C.G."/>
            <person name="Da Silva M.B."/>
            <person name="Nascimento M.F."/>
            <person name="Queiroz-Telles F."/>
            <person name="Attili D.S."/>
            <person name="Gorbushina A."/>
        </authorList>
    </citation>
    <scope>NUCLEOTIDE SEQUENCE [LARGE SCALE GENOMIC DNA]</scope>
    <source>
        <strain evidence="10 11">CBS 125763</strain>
    </source>
</reference>
<comment type="subcellular location">
    <subcellularLocation>
        <location evidence="1">Nucleus</location>
        <location evidence="1">Nucleolus</location>
    </subcellularLocation>
</comment>
<feature type="compositionally biased region" description="Basic residues" evidence="9">
    <location>
        <begin position="175"/>
        <end position="185"/>
    </location>
</feature>
<feature type="region of interest" description="Disordered" evidence="9">
    <location>
        <begin position="1"/>
        <end position="245"/>
    </location>
</feature>
<evidence type="ECO:0000256" key="6">
    <source>
        <dbReference type="ARBA" id="ARBA00023163"/>
    </source>
</evidence>
<evidence type="ECO:0000256" key="3">
    <source>
        <dbReference type="ARBA" id="ARBA00022552"/>
    </source>
</evidence>
<feature type="compositionally biased region" description="Basic and acidic residues" evidence="9">
    <location>
        <begin position="204"/>
        <end position="218"/>
    </location>
</feature>
<dbReference type="Proteomes" id="UP000078343">
    <property type="component" value="Unassembled WGS sequence"/>
</dbReference>
<name>A0A178ZAR0_9EURO</name>
<dbReference type="InterPro" id="IPR015943">
    <property type="entry name" value="WD40/YVTN_repeat-like_dom_sf"/>
</dbReference>
<dbReference type="Gene3D" id="2.130.10.10">
    <property type="entry name" value="YVTN repeat-like/Quinoprotein amine dehydrogenase"/>
    <property type="match status" value="3"/>
</dbReference>
<evidence type="ECO:0000256" key="9">
    <source>
        <dbReference type="SAM" id="MobiDB-lite"/>
    </source>
</evidence>
<dbReference type="STRING" id="1367422.A0A178ZAR0"/>
<protein>
    <submittedName>
        <fullName evidence="10">Uncharacterized protein</fullName>
    </submittedName>
</protein>
<dbReference type="GO" id="GO:0032040">
    <property type="term" value="C:small-subunit processome"/>
    <property type="evidence" value="ECO:0007669"/>
    <property type="project" value="InterPro"/>
</dbReference>
<keyword evidence="4 8" id="KW-0853">WD repeat</keyword>
<dbReference type="SMART" id="SM00320">
    <property type="entry name" value="WD40"/>
    <property type="match status" value="3"/>
</dbReference>
<gene>
    <name evidence="10" type="ORF">AYL99_09462</name>
</gene>
<keyword evidence="2" id="KW-0690">Ribosome biogenesis</keyword>
<dbReference type="InterPro" id="IPR001680">
    <property type="entry name" value="WD40_rpt"/>
</dbReference>
<dbReference type="GO" id="GO:2000234">
    <property type="term" value="P:positive regulation of rRNA processing"/>
    <property type="evidence" value="ECO:0007669"/>
    <property type="project" value="TreeGrafter"/>
</dbReference>
<dbReference type="InterPro" id="IPR036322">
    <property type="entry name" value="WD40_repeat_dom_sf"/>
</dbReference>
<dbReference type="GO" id="GO:0045943">
    <property type="term" value="P:positive regulation of transcription by RNA polymerase I"/>
    <property type="evidence" value="ECO:0007669"/>
    <property type="project" value="InterPro"/>
</dbReference>
<dbReference type="AlphaFoldDB" id="A0A178ZAR0"/>
<comment type="caution">
    <text evidence="10">The sequence shown here is derived from an EMBL/GenBank/DDBJ whole genome shotgun (WGS) entry which is preliminary data.</text>
</comment>
<dbReference type="PANTHER" id="PTHR44215:SF1">
    <property type="entry name" value="WD REPEAT-CONTAINING PROTEIN 75"/>
    <property type="match status" value="1"/>
</dbReference>
<keyword evidence="7" id="KW-0539">Nucleus</keyword>
<evidence type="ECO:0000256" key="5">
    <source>
        <dbReference type="ARBA" id="ARBA00022737"/>
    </source>
</evidence>